<accession>A0A1G2MUW7</accession>
<dbReference type="AlphaFoldDB" id="A0A1G2MUW7"/>
<protein>
    <submittedName>
        <fullName evidence="1">Uncharacterized protein</fullName>
    </submittedName>
</protein>
<evidence type="ECO:0000313" key="1">
    <source>
        <dbReference type="EMBL" id="OHA27655.1"/>
    </source>
</evidence>
<comment type="caution">
    <text evidence="1">The sequence shown here is derived from an EMBL/GenBank/DDBJ whole genome shotgun (WGS) entry which is preliminary data.</text>
</comment>
<name>A0A1G2MUW7_9BACT</name>
<sequence>MVYPTSAIDRLKYHFWRLYTPCHPFLRDTLVKFRILWHRGRQGFLIGRVPETHTIQEFISFLVEQGYGNHFVAWKDEGEIAGLRYVKDFVYQYHIRVFEDGEVRGHYEYTPECYPILHFFEIDQEDRREEFFALLGSRIVPIKT</sequence>
<reference evidence="1 2" key="1">
    <citation type="journal article" date="2016" name="Nat. Commun.">
        <title>Thousands of microbial genomes shed light on interconnected biogeochemical processes in an aquifer system.</title>
        <authorList>
            <person name="Anantharaman K."/>
            <person name="Brown C.T."/>
            <person name="Hug L.A."/>
            <person name="Sharon I."/>
            <person name="Castelle C.J."/>
            <person name="Probst A.J."/>
            <person name="Thomas B.C."/>
            <person name="Singh A."/>
            <person name="Wilkins M.J."/>
            <person name="Karaoz U."/>
            <person name="Brodie E.L."/>
            <person name="Williams K.H."/>
            <person name="Hubbard S.S."/>
            <person name="Banfield J.F."/>
        </authorList>
    </citation>
    <scope>NUCLEOTIDE SEQUENCE [LARGE SCALE GENOMIC DNA]</scope>
</reference>
<dbReference type="Proteomes" id="UP000177943">
    <property type="component" value="Unassembled WGS sequence"/>
</dbReference>
<evidence type="ECO:0000313" key="2">
    <source>
        <dbReference type="Proteomes" id="UP000177943"/>
    </source>
</evidence>
<organism evidence="1 2">
    <name type="scientific">Candidatus Taylorbacteria bacterium RIFCSPHIGHO2_02_FULL_45_35</name>
    <dbReference type="NCBI Taxonomy" id="1802311"/>
    <lineage>
        <taxon>Bacteria</taxon>
        <taxon>Candidatus Tayloriibacteriota</taxon>
    </lineage>
</organism>
<proteinExistence type="predicted"/>
<dbReference type="EMBL" id="MHRP01000008">
    <property type="protein sequence ID" value="OHA27655.1"/>
    <property type="molecule type" value="Genomic_DNA"/>
</dbReference>
<gene>
    <name evidence="1" type="ORF">A3D56_04195</name>
</gene>